<dbReference type="EMBL" id="CCYD01003042">
    <property type="protein sequence ID" value="CEG49143.1"/>
    <property type="molecule type" value="Genomic_DNA"/>
</dbReference>
<reference evidence="2" key="1">
    <citation type="submission" date="2014-09" db="EMBL/GenBank/DDBJ databases">
        <authorList>
            <person name="Sharma Rahul"/>
            <person name="Thines Marco"/>
        </authorList>
    </citation>
    <scope>NUCLEOTIDE SEQUENCE [LARGE SCALE GENOMIC DNA]</scope>
</reference>
<name>A0A0P1B471_PLAHL</name>
<evidence type="ECO:0000313" key="1">
    <source>
        <dbReference type="EMBL" id="CEG49143.1"/>
    </source>
</evidence>
<proteinExistence type="predicted"/>
<dbReference type="GeneID" id="36410233"/>
<dbReference type="AlphaFoldDB" id="A0A0P1B471"/>
<evidence type="ECO:0000313" key="2">
    <source>
        <dbReference type="Proteomes" id="UP000054928"/>
    </source>
</evidence>
<organism evidence="1 2">
    <name type="scientific">Plasmopara halstedii</name>
    <name type="common">Downy mildew of sunflower</name>
    <dbReference type="NCBI Taxonomy" id="4781"/>
    <lineage>
        <taxon>Eukaryota</taxon>
        <taxon>Sar</taxon>
        <taxon>Stramenopiles</taxon>
        <taxon>Oomycota</taxon>
        <taxon>Peronosporomycetes</taxon>
        <taxon>Peronosporales</taxon>
        <taxon>Peronosporaceae</taxon>
        <taxon>Plasmopara</taxon>
    </lineage>
</organism>
<dbReference type="Proteomes" id="UP000054928">
    <property type="component" value="Unassembled WGS sequence"/>
</dbReference>
<dbReference type="RefSeq" id="XP_024585512.1">
    <property type="nucleotide sequence ID" value="XM_024720299.2"/>
</dbReference>
<keyword evidence="2" id="KW-1185">Reference proteome</keyword>
<sequence length="93" mass="10800">MVPKIRTFNCDGSNAKVKVALRMIVLSKFKNRVENNLLESMSSAFETLYKQDISDNQLSPYAGNAQNFELQSLKNNHLHIFLLRIFLFYEMPN</sequence>
<accession>A0A0P1B471</accession>
<protein>
    <submittedName>
        <fullName evidence="1">Uncharacterized protein</fullName>
    </submittedName>
</protein>